<dbReference type="InterPro" id="IPR036890">
    <property type="entry name" value="HATPase_C_sf"/>
</dbReference>
<comment type="caution">
    <text evidence="7">The sequence shown here is derived from an EMBL/GenBank/DDBJ whole genome shotgun (WGS) entry which is preliminary data.</text>
</comment>
<dbReference type="SUPFAM" id="SSF48452">
    <property type="entry name" value="TPR-like"/>
    <property type="match status" value="1"/>
</dbReference>
<evidence type="ECO:0000256" key="5">
    <source>
        <dbReference type="SAM" id="SignalP"/>
    </source>
</evidence>
<evidence type="ECO:0000259" key="6">
    <source>
        <dbReference type="PROSITE" id="PS50109"/>
    </source>
</evidence>
<feature type="signal peptide" evidence="5">
    <location>
        <begin position="1"/>
        <end position="20"/>
    </location>
</feature>
<dbReference type="Pfam" id="PF02518">
    <property type="entry name" value="HATPase_c"/>
    <property type="match status" value="1"/>
</dbReference>
<feature type="chain" id="PRO_5018749090" description="histidine kinase" evidence="5">
    <location>
        <begin position="21"/>
        <end position="428"/>
    </location>
</feature>
<dbReference type="PROSITE" id="PS50109">
    <property type="entry name" value="HIS_KIN"/>
    <property type="match status" value="1"/>
</dbReference>
<evidence type="ECO:0000256" key="1">
    <source>
        <dbReference type="ARBA" id="ARBA00000085"/>
    </source>
</evidence>
<dbReference type="SUPFAM" id="SSF47384">
    <property type="entry name" value="Homodimeric domain of signal transducing histidine kinase"/>
    <property type="match status" value="1"/>
</dbReference>
<proteinExistence type="predicted"/>
<dbReference type="AlphaFoldDB" id="A0A3S3QDY0"/>
<keyword evidence="8" id="KW-1185">Reference proteome</keyword>
<dbReference type="InterPro" id="IPR003661">
    <property type="entry name" value="HisK_dim/P_dom"/>
</dbReference>
<dbReference type="PANTHER" id="PTHR43547:SF2">
    <property type="entry name" value="HYBRID SIGNAL TRANSDUCTION HISTIDINE KINASE C"/>
    <property type="match status" value="1"/>
</dbReference>
<protein>
    <recommendedName>
        <fullName evidence="2">histidine kinase</fullName>
        <ecNumber evidence="2">2.7.13.3</ecNumber>
    </recommendedName>
</protein>
<comment type="catalytic activity">
    <reaction evidence="1">
        <text>ATP + protein L-histidine = ADP + protein N-phospho-L-histidine.</text>
        <dbReference type="EC" id="2.7.13.3"/>
    </reaction>
</comment>
<dbReference type="Gene3D" id="1.10.287.130">
    <property type="match status" value="1"/>
</dbReference>
<dbReference type="OrthoDB" id="9810447at2"/>
<evidence type="ECO:0000313" key="7">
    <source>
        <dbReference type="EMBL" id="RWU04340.1"/>
    </source>
</evidence>
<dbReference type="PANTHER" id="PTHR43547">
    <property type="entry name" value="TWO-COMPONENT HISTIDINE KINASE"/>
    <property type="match status" value="1"/>
</dbReference>
<dbReference type="Proteomes" id="UP000284120">
    <property type="component" value="Unassembled WGS sequence"/>
</dbReference>
<evidence type="ECO:0000256" key="4">
    <source>
        <dbReference type="SAM" id="Phobius"/>
    </source>
</evidence>
<evidence type="ECO:0000256" key="2">
    <source>
        <dbReference type="ARBA" id="ARBA00012438"/>
    </source>
</evidence>
<reference evidence="7 8" key="1">
    <citation type="submission" date="2018-06" db="EMBL/GenBank/DDBJ databases">
        <title>Pedobacter endophyticus sp. nov., an endophytic bacterium isolated from a leaf of Triticum aestivum.</title>
        <authorList>
            <person name="Zhang L."/>
        </authorList>
    </citation>
    <scope>NUCLEOTIDE SEQUENCE [LARGE SCALE GENOMIC DNA]</scope>
    <source>
        <strain evidence="7 8">CM134L-2</strain>
    </source>
</reference>
<dbReference type="EMBL" id="SAYW01000007">
    <property type="protein sequence ID" value="RWU04340.1"/>
    <property type="molecule type" value="Genomic_DNA"/>
</dbReference>
<dbReference type="CDD" id="cd00082">
    <property type="entry name" value="HisKA"/>
    <property type="match status" value="1"/>
</dbReference>
<keyword evidence="4" id="KW-0812">Transmembrane</keyword>
<dbReference type="InterPro" id="IPR004358">
    <property type="entry name" value="Sig_transdc_His_kin-like_C"/>
</dbReference>
<dbReference type="RefSeq" id="WP_113648936.1">
    <property type="nucleotide sequence ID" value="NZ_QMHN01000007.1"/>
</dbReference>
<feature type="domain" description="Histidine kinase" evidence="6">
    <location>
        <begin position="212"/>
        <end position="428"/>
    </location>
</feature>
<evidence type="ECO:0000256" key="3">
    <source>
        <dbReference type="ARBA" id="ARBA00022553"/>
    </source>
</evidence>
<dbReference type="EC" id="2.7.13.3" evidence="2"/>
<dbReference type="InterPro" id="IPR003594">
    <property type="entry name" value="HATPase_dom"/>
</dbReference>
<dbReference type="PRINTS" id="PR00344">
    <property type="entry name" value="BCTRLSENSOR"/>
</dbReference>
<dbReference type="GO" id="GO:0000155">
    <property type="term" value="F:phosphorelay sensor kinase activity"/>
    <property type="evidence" value="ECO:0007669"/>
    <property type="project" value="InterPro"/>
</dbReference>
<dbReference type="SMART" id="SM00387">
    <property type="entry name" value="HATPase_c"/>
    <property type="match status" value="1"/>
</dbReference>
<dbReference type="SUPFAM" id="SSF55874">
    <property type="entry name" value="ATPase domain of HSP90 chaperone/DNA topoisomerase II/histidine kinase"/>
    <property type="match status" value="1"/>
</dbReference>
<dbReference type="InterPro" id="IPR011990">
    <property type="entry name" value="TPR-like_helical_dom_sf"/>
</dbReference>
<gene>
    <name evidence="7" type="ORF">DPV69_18650</name>
</gene>
<keyword evidence="4" id="KW-1133">Transmembrane helix</keyword>
<evidence type="ECO:0000313" key="8">
    <source>
        <dbReference type="Proteomes" id="UP000284120"/>
    </source>
</evidence>
<sequence>MKVSLLTYIAIFLLASGCQGQSQPAQDTVHVATHKSITDSAKAHAKNGDTVKALHYHKKALLHTRKHGLQEHEAHSLMHIGILLKGQDTGQSHAYLNKALKIAERLDKHELRANILLAMSSVYKQQQNYKESLATLEAHQKLIQEVFKKHRAEEIAQLHDEETHQRERAIFITVAISLIIVLLIFVYYFRRIKRLNRALSQSNQIKDTLFSIIGHDLRGPAGSIMQALEMVDAGILNQQEEKQIISLLRQQSRSFNETLNTLLNWAAAQLKGAQPQITSVDTLTTIQKSLDLLMAQAAAKDIRIIPPQSNDLPVLADRDQFDFVIRNLLSNAIKFSYPGGQIEITTEKQDRLALIAVHDHGKGIPAEQQRHLFAEGRLNSTFGTTGEKGTGLGLMLSWDFIKANGGRIWFDSREGTGTTFYISLPLAV</sequence>
<keyword evidence="7" id="KW-0418">Kinase</keyword>
<dbReference type="InterPro" id="IPR036097">
    <property type="entry name" value="HisK_dim/P_sf"/>
</dbReference>
<feature type="transmembrane region" description="Helical" evidence="4">
    <location>
        <begin position="169"/>
        <end position="189"/>
    </location>
</feature>
<keyword evidence="7" id="KW-0808">Transferase</keyword>
<keyword evidence="5" id="KW-0732">Signal</keyword>
<dbReference type="CDD" id="cd00075">
    <property type="entry name" value="HATPase"/>
    <property type="match status" value="1"/>
</dbReference>
<name>A0A3S3QDY0_9SPHI</name>
<dbReference type="PROSITE" id="PS51257">
    <property type="entry name" value="PROKAR_LIPOPROTEIN"/>
    <property type="match status" value="1"/>
</dbReference>
<keyword evidence="3" id="KW-0597">Phosphoprotein</keyword>
<dbReference type="Gene3D" id="1.25.40.10">
    <property type="entry name" value="Tetratricopeptide repeat domain"/>
    <property type="match status" value="1"/>
</dbReference>
<dbReference type="InterPro" id="IPR005467">
    <property type="entry name" value="His_kinase_dom"/>
</dbReference>
<organism evidence="7 8">
    <name type="scientific">Pedobacter chitinilyticus</name>
    <dbReference type="NCBI Taxonomy" id="2233776"/>
    <lineage>
        <taxon>Bacteria</taxon>
        <taxon>Pseudomonadati</taxon>
        <taxon>Bacteroidota</taxon>
        <taxon>Sphingobacteriia</taxon>
        <taxon>Sphingobacteriales</taxon>
        <taxon>Sphingobacteriaceae</taxon>
        <taxon>Pedobacter</taxon>
    </lineage>
</organism>
<dbReference type="Gene3D" id="3.30.565.10">
    <property type="entry name" value="Histidine kinase-like ATPase, C-terminal domain"/>
    <property type="match status" value="1"/>
</dbReference>
<accession>A0A3S3QDY0</accession>
<keyword evidence="4" id="KW-0472">Membrane</keyword>